<keyword evidence="2 4" id="KW-0808">Transferase</keyword>
<sequence>MVSNIKYRYIGWLEIHRALSILAERVLEEYSPDTIVSIVKGGLIPARIIGDLLGIDEIGYVGVKFYKGVDKRGEKPFVTFTALPRLDYKKILIVDDVIESGRTINTVVDLLSKYNYSGLKSLALFVKPWSPFKPDYYYEVVDKWVVFPWEVCETVREGLDITRDIEDPLILDYCTSASPAGGKP</sequence>
<dbReference type="EMBL" id="DSJT01000011">
    <property type="protein sequence ID" value="HEF87155.1"/>
    <property type="molecule type" value="Genomic_DNA"/>
</dbReference>
<evidence type="ECO:0000259" key="3">
    <source>
        <dbReference type="Pfam" id="PF00156"/>
    </source>
</evidence>
<feature type="domain" description="Phosphoribosyltransferase" evidence="3">
    <location>
        <begin position="17"/>
        <end position="152"/>
    </location>
</feature>
<dbReference type="InterPro" id="IPR000836">
    <property type="entry name" value="PRTase_dom"/>
</dbReference>
<reference evidence="4" key="1">
    <citation type="journal article" date="2020" name="mSystems">
        <title>Genome- and Community-Level Interaction Insights into Carbon Utilization and Element Cycling Functions of Hydrothermarchaeota in Hydrothermal Sediment.</title>
        <authorList>
            <person name="Zhou Z."/>
            <person name="Liu Y."/>
            <person name="Xu W."/>
            <person name="Pan J."/>
            <person name="Luo Z.H."/>
            <person name="Li M."/>
        </authorList>
    </citation>
    <scope>NUCLEOTIDE SEQUENCE [LARGE SCALE GENOMIC DNA]</scope>
    <source>
        <strain evidence="4">SpSt-23</strain>
    </source>
</reference>
<organism evidence="4">
    <name type="scientific">Thermosphaera aggregans</name>
    <dbReference type="NCBI Taxonomy" id="54254"/>
    <lineage>
        <taxon>Archaea</taxon>
        <taxon>Thermoproteota</taxon>
        <taxon>Thermoprotei</taxon>
        <taxon>Desulfurococcales</taxon>
        <taxon>Desulfurococcaceae</taxon>
        <taxon>Thermosphaera</taxon>
    </lineage>
</organism>
<accession>A0A7C2BK97</accession>
<gene>
    <name evidence="4" type="ORF">ENP55_02425</name>
</gene>
<comment type="caution">
    <text evidence="4">The sequence shown here is derived from an EMBL/GenBank/DDBJ whole genome shotgun (WGS) entry which is preliminary data.</text>
</comment>
<dbReference type="Gene3D" id="3.40.50.2020">
    <property type="match status" value="1"/>
</dbReference>
<evidence type="ECO:0000256" key="1">
    <source>
        <dbReference type="ARBA" id="ARBA00022676"/>
    </source>
</evidence>
<dbReference type="AlphaFoldDB" id="A0A7C2BK97"/>
<name>A0A7C2BK97_9CREN</name>
<keyword evidence="1 4" id="KW-0328">Glycosyltransferase</keyword>
<dbReference type="InterPro" id="IPR029057">
    <property type="entry name" value="PRTase-like"/>
</dbReference>
<evidence type="ECO:0000313" key="4">
    <source>
        <dbReference type="EMBL" id="HEF87155.1"/>
    </source>
</evidence>
<dbReference type="PANTHER" id="PTHR43363:SF1">
    <property type="entry name" value="HYPOXANTHINE-GUANINE PHOSPHORIBOSYLTRANSFERASE"/>
    <property type="match status" value="1"/>
</dbReference>
<dbReference type="SUPFAM" id="SSF53271">
    <property type="entry name" value="PRTase-like"/>
    <property type="match status" value="1"/>
</dbReference>
<dbReference type="CDD" id="cd06223">
    <property type="entry name" value="PRTases_typeI"/>
    <property type="match status" value="1"/>
</dbReference>
<dbReference type="GO" id="GO:0016757">
    <property type="term" value="F:glycosyltransferase activity"/>
    <property type="evidence" value="ECO:0007669"/>
    <property type="project" value="UniProtKB-KW"/>
</dbReference>
<proteinExistence type="predicted"/>
<dbReference type="Pfam" id="PF00156">
    <property type="entry name" value="Pribosyltran"/>
    <property type="match status" value="1"/>
</dbReference>
<evidence type="ECO:0000256" key="2">
    <source>
        <dbReference type="ARBA" id="ARBA00022679"/>
    </source>
</evidence>
<protein>
    <submittedName>
        <fullName evidence="4">Phosphoribosyltransferase</fullName>
    </submittedName>
</protein>
<dbReference type="PANTHER" id="PTHR43363">
    <property type="entry name" value="HYPOXANTHINE PHOSPHORIBOSYLTRANSFERASE"/>
    <property type="match status" value="1"/>
</dbReference>